<evidence type="ECO:0000313" key="3">
    <source>
        <dbReference type="Proteomes" id="UP000245396"/>
    </source>
</evidence>
<keyword evidence="1" id="KW-0732">Signal</keyword>
<reference evidence="2 3" key="1">
    <citation type="submission" date="2018-05" db="EMBL/GenBank/DDBJ databases">
        <title>Genomic Encyclopedia of Type Strains, Phase IV (KMG-IV): sequencing the most valuable type-strain genomes for metagenomic binning, comparative biology and taxonomic classification.</title>
        <authorList>
            <person name="Goeker M."/>
        </authorList>
    </citation>
    <scope>NUCLEOTIDE SEQUENCE [LARGE SCALE GENOMIC DNA]</scope>
    <source>
        <strain evidence="2 3">DSM 6986</strain>
    </source>
</reference>
<keyword evidence="3" id="KW-1185">Reference proteome</keyword>
<dbReference type="AlphaFoldDB" id="A0A316C0E7"/>
<evidence type="ECO:0000313" key="2">
    <source>
        <dbReference type="EMBL" id="PWJ79500.1"/>
    </source>
</evidence>
<evidence type="ECO:0000256" key="1">
    <source>
        <dbReference type="SAM" id="SignalP"/>
    </source>
</evidence>
<protein>
    <submittedName>
        <fullName evidence="2">Uncharacterized protein</fullName>
    </submittedName>
</protein>
<dbReference type="RefSeq" id="WP_244916203.1">
    <property type="nucleotide sequence ID" value="NZ_QGGG01000015.1"/>
</dbReference>
<accession>A0A316C0E7</accession>
<feature type="signal peptide" evidence="1">
    <location>
        <begin position="1"/>
        <end position="24"/>
    </location>
</feature>
<gene>
    <name evidence="2" type="ORF">C7441_115110</name>
</gene>
<sequence>MFCSANWPRYVFCTGALTSLGLLASSVSPSLAHQAKSGWDYPTACCSGIDCREVPDKAVSERPEG</sequence>
<name>A0A316C0E7_PSESE</name>
<feature type="chain" id="PRO_5016356348" evidence="1">
    <location>
        <begin position="25"/>
        <end position="65"/>
    </location>
</feature>
<organism evidence="2 3">
    <name type="scientific">Pseudaminobacter salicylatoxidans</name>
    <dbReference type="NCBI Taxonomy" id="93369"/>
    <lineage>
        <taxon>Bacteria</taxon>
        <taxon>Pseudomonadati</taxon>
        <taxon>Pseudomonadota</taxon>
        <taxon>Alphaproteobacteria</taxon>
        <taxon>Hyphomicrobiales</taxon>
        <taxon>Phyllobacteriaceae</taxon>
        <taxon>Pseudaminobacter</taxon>
    </lineage>
</organism>
<dbReference type="STRING" id="1192868.GCA_000304395_00660"/>
<dbReference type="EMBL" id="QGGG01000015">
    <property type="protein sequence ID" value="PWJ79500.1"/>
    <property type="molecule type" value="Genomic_DNA"/>
</dbReference>
<comment type="caution">
    <text evidence="2">The sequence shown here is derived from an EMBL/GenBank/DDBJ whole genome shotgun (WGS) entry which is preliminary data.</text>
</comment>
<proteinExistence type="predicted"/>
<dbReference type="Proteomes" id="UP000245396">
    <property type="component" value="Unassembled WGS sequence"/>
</dbReference>